<dbReference type="Proteomes" id="UP001267290">
    <property type="component" value="Unassembled WGS sequence"/>
</dbReference>
<comment type="caution">
    <text evidence="7">The sequence shown here is derived from an EMBL/GenBank/DDBJ whole genome shotgun (WGS) entry which is preliminary data.</text>
</comment>
<evidence type="ECO:0000313" key="8">
    <source>
        <dbReference type="Proteomes" id="UP001267290"/>
    </source>
</evidence>
<organism evidence="7 8">
    <name type="scientific">Paenibacillus qinlingensis</name>
    <dbReference type="NCBI Taxonomy" id="1837343"/>
    <lineage>
        <taxon>Bacteria</taxon>
        <taxon>Bacillati</taxon>
        <taxon>Bacillota</taxon>
        <taxon>Bacilli</taxon>
        <taxon>Bacillales</taxon>
        <taxon>Paenibacillaceae</taxon>
        <taxon>Paenibacillus</taxon>
    </lineage>
</organism>
<gene>
    <name evidence="7" type="ORF">J2736_006098</name>
</gene>
<dbReference type="RefSeq" id="WP_310502275.1">
    <property type="nucleotide sequence ID" value="NZ_JAVDSB010000020.1"/>
</dbReference>
<reference evidence="7 8" key="1">
    <citation type="submission" date="2023-07" db="EMBL/GenBank/DDBJ databases">
        <title>Sorghum-associated microbial communities from plants grown in Nebraska, USA.</title>
        <authorList>
            <person name="Schachtman D."/>
        </authorList>
    </citation>
    <scope>NUCLEOTIDE SEQUENCE [LARGE SCALE GENOMIC DNA]</scope>
    <source>
        <strain evidence="7 8">CC258</strain>
    </source>
</reference>
<dbReference type="InterPro" id="IPR006059">
    <property type="entry name" value="SBP"/>
</dbReference>
<keyword evidence="7" id="KW-0762">Sugar transport</keyword>
<dbReference type="EMBL" id="JAVDSB010000020">
    <property type="protein sequence ID" value="MDR6554867.1"/>
    <property type="molecule type" value="Genomic_DNA"/>
</dbReference>
<dbReference type="InterPro" id="IPR050490">
    <property type="entry name" value="Bact_solute-bd_prot1"/>
</dbReference>
<evidence type="ECO:0000256" key="4">
    <source>
        <dbReference type="ARBA" id="ARBA00023139"/>
    </source>
</evidence>
<evidence type="ECO:0000256" key="5">
    <source>
        <dbReference type="ARBA" id="ARBA00023288"/>
    </source>
</evidence>
<name>A0ABU1P6S0_9BACL</name>
<keyword evidence="3" id="KW-0472">Membrane</keyword>
<feature type="chain" id="PRO_5045056147" evidence="6">
    <location>
        <begin position="21"/>
        <end position="439"/>
    </location>
</feature>
<accession>A0ABU1P6S0</accession>
<evidence type="ECO:0000256" key="3">
    <source>
        <dbReference type="ARBA" id="ARBA00023136"/>
    </source>
</evidence>
<keyword evidence="5" id="KW-0449">Lipoprotein</keyword>
<dbReference type="PANTHER" id="PTHR43649:SF33">
    <property type="entry name" value="POLYGALACTURONAN_RHAMNOGALACTURONAN-BINDING PROTEIN YTCQ"/>
    <property type="match status" value="1"/>
</dbReference>
<evidence type="ECO:0000313" key="7">
    <source>
        <dbReference type="EMBL" id="MDR6554867.1"/>
    </source>
</evidence>
<dbReference type="Pfam" id="PF13416">
    <property type="entry name" value="SBP_bac_8"/>
    <property type="match status" value="1"/>
</dbReference>
<dbReference type="CDD" id="cd13585">
    <property type="entry name" value="PBP2_TMBP_like"/>
    <property type="match status" value="1"/>
</dbReference>
<keyword evidence="2 6" id="KW-0732">Signal</keyword>
<dbReference type="Gene3D" id="3.40.190.10">
    <property type="entry name" value="Periplasmic binding protein-like II"/>
    <property type="match status" value="1"/>
</dbReference>
<protein>
    <submittedName>
        <fullName evidence="7">Multiple sugar transport system substrate-binding protein</fullName>
    </submittedName>
</protein>
<dbReference type="PANTHER" id="PTHR43649">
    <property type="entry name" value="ARABINOSE-BINDING PROTEIN-RELATED"/>
    <property type="match status" value="1"/>
</dbReference>
<keyword evidence="1" id="KW-1003">Cell membrane</keyword>
<feature type="signal peptide" evidence="6">
    <location>
        <begin position="1"/>
        <end position="20"/>
    </location>
</feature>
<dbReference type="SUPFAM" id="SSF53850">
    <property type="entry name" value="Periplasmic binding protein-like II"/>
    <property type="match status" value="1"/>
</dbReference>
<proteinExistence type="predicted"/>
<evidence type="ECO:0000256" key="2">
    <source>
        <dbReference type="ARBA" id="ARBA00022729"/>
    </source>
</evidence>
<sequence length="439" mass="48861">MKKVMLTSLTAVISSSILLSGCSSNSGSVASPEASSSASAASSKPVKIKVAYYSDETARATMGNIIKKFMETNKSITVEEIATDWQTHYDNLKVDLAAGQGPTVFLLDGPYIPQYSTEKTIQDLTTYTKDIKLDDYYGFDAIKTPQGKIFGVPQAIQVNALYYNKEMFDKAGVAYPNDNWTTDDVYQAAKKLTDKNSKQFGIGLPQHIRYGWYTVVRQFGGDMLNKERTKSTMVSDPKVKEAFEYMKKFWDESLTPGLKDQEGEISNKYYTWMSRKIVAMFYDNYARRLTNDKEGVKYDVAVVPKSPTGGVNYSAFVANTWVMNAKATEAEKQAGWEFMKYFLGEDAQKLNSTLAEGITANKKVAQAAIADHKGAPEHIKVFLDNMKYAGDLGDNVVWEEWMGAVDPIIKDYLSGKIDINKLLTEGDKAAQAVLDKAKK</sequence>
<evidence type="ECO:0000256" key="1">
    <source>
        <dbReference type="ARBA" id="ARBA00022475"/>
    </source>
</evidence>
<evidence type="ECO:0000256" key="6">
    <source>
        <dbReference type="SAM" id="SignalP"/>
    </source>
</evidence>
<keyword evidence="4" id="KW-0564">Palmitate</keyword>
<keyword evidence="8" id="KW-1185">Reference proteome</keyword>
<dbReference type="PROSITE" id="PS51257">
    <property type="entry name" value="PROKAR_LIPOPROTEIN"/>
    <property type="match status" value="1"/>
</dbReference>
<keyword evidence="7" id="KW-0813">Transport</keyword>